<evidence type="ECO:0000256" key="1">
    <source>
        <dbReference type="ARBA" id="ARBA00001947"/>
    </source>
</evidence>
<dbReference type="AlphaFoldDB" id="A0A8J1MIZ8"/>
<protein>
    <submittedName>
        <fullName evidence="3 4">Cytosolic carboxypeptidase 3-like</fullName>
    </submittedName>
</protein>
<dbReference type="Gene3D" id="3.40.630.10">
    <property type="entry name" value="Zn peptidases"/>
    <property type="match status" value="1"/>
</dbReference>
<sequence>MWKMGIQNSYTLEATYCGSTLGGRCGTHFSTKDLESVGYHLCDTLLDFCDPHQTKNIIFLKELEEILILQVKARSGQLDPESLLDNILSDLDSSSLHVLTALTLTHPLLTSWKWL</sequence>
<keyword evidence="2" id="KW-1185">Reference proteome</keyword>
<evidence type="ECO:0000313" key="4">
    <source>
        <dbReference type="RefSeq" id="XP_041441351.1"/>
    </source>
</evidence>
<dbReference type="OrthoDB" id="10253041at2759"/>
<proteinExistence type="predicted"/>
<dbReference type="GeneID" id="121401012"/>
<dbReference type="KEGG" id="xla:121401012"/>
<evidence type="ECO:0000313" key="3">
    <source>
        <dbReference type="RefSeq" id="XP_041441350.1"/>
    </source>
</evidence>
<dbReference type="PANTHER" id="PTHR12756:SF23">
    <property type="entry name" value="CYTOSOLIC CARBOXYPEPTIDASE 3"/>
    <property type="match status" value="1"/>
</dbReference>
<accession>A0A8J1MIZ8</accession>
<dbReference type="Proteomes" id="UP000186698">
    <property type="component" value="Chromosome 3L"/>
</dbReference>
<reference evidence="3 4" key="1">
    <citation type="submission" date="2025-04" db="UniProtKB">
        <authorList>
            <consortium name="RefSeq"/>
        </authorList>
    </citation>
    <scope>IDENTIFICATION</scope>
    <source>
        <strain evidence="3 4">J_2021</strain>
        <tissue evidence="3 4">Erythrocytes</tissue>
    </source>
</reference>
<dbReference type="RefSeq" id="XP_041441350.1">
    <property type="nucleotide sequence ID" value="XM_041585416.1"/>
</dbReference>
<organism evidence="2 4">
    <name type="scientific">Xenopus laevis</name>
    <name type="common">African clawed frog</name>
    <dbReference type="NCBI Taxonomy" id="8355"/>
    <lineage>
        <taxon>Eukaryota</taxon>
        <taxon>Metazoa</taxon>
        <taxon>Chordata</taxon>
        <taxon>Craniata</taxon>
        <taxon>Vertebrata</taxon>
        <taxon>Euteleostomi</taxon>
        <taxon>Amphibia</taxon>
        <taxon>Batrachia</taxon>
        <taxon>Anura</taxon>
        <taxon>Pipoidea</taxon>
        <taxon>Pipidae</taxon>
        <taxon>Xenopodinae</taxon>
        <taxon>Xenopus</taxon>
        <taxon>Xenopus</taxon>
    </lineage>
</organism>
<dbReference type="RefSeq" id="XP_041441351.1">
    <property type="nucleotide sequence ID" value="XM_041585417.1"/>
</dbReference>
<dbReference type="InterPro" id="IPR050821">
    <property type="entry name" value="Cytosolic_carboxypeptidase"/>
</dbReference>
<gene>
    <name evidence="3 4" type="primary">LOC121401012</name>
</gene>
<evidence type="ECO:0000313" key="2">
    <source>
        <dbReference type="Proteomes" id="UP000186698"/>
    </source>
</evidence>
<dbReference type="PANTHER" id="PTHR12756">
    <property type="entry name" value="CYTOSOLIC CARBOXYPEPTIDASE"/>
    <property type="match status" value="1"/>
</dbReference>
<comment type="cofactor">
    <cofactor evidence="1">
        <name>Zn(2+)</name>
        <dbReference type="ChEBI" id="CHEBI:29105"/>
    </cofactor>
</comment>
<name>A0A8J1MIZ8_XENLA</name>